<organism evidence="1 2">
    <name type="scientific">Pyropia yezoensis</name>
    <name type="common">Susabi-nori</name>
    <name type="synonym">Porphyra yezoensis</name>
    <dbReference type="NCBI Taxonomy" id="2788"/>
    <lineage>
        <taxon>Eukaryota</taxon>
        <taxon>Rhodophyta</taxon>
        <taxon>Bangiophyceae</taxon>
        <taxon>Bangiales</taxon>
        <taxon>Bangiaceae</taxon>
        <taxon>Pyropia</taxon>
    </lineage>
</organism>
<protein>
    <submittedName>
        <fullName evidence="1">Uncharacterized protein</fullName>
    </submittedName>
</protein>
<dbReference type="EMBL" id="CM020619">
    <property type="protein sequence ID" value="KAK1863341.1"/>
    <property type="molecule type" value="Genomic_DNA"/>
</dbReference>
<sequence>MATPTASNSSDEPGMGEPLVAPGADAAEPPLTPAEAAAAAAQLRRCEAWKDAALSKDPTVLFLLKHLRRGGCALPSTAVGCTPCPPTLAGGYTSARTVVLCANRLTSRAHTATTLAHELIHAYDDCRAEVDWGRCAHHACSEVRAAALSGDCAFLREVVARGHWALRRQFRACVRRRAVLSVEMNTECVAEGGEEGLAALVPGGRSKAERAVDAVWARCYADTAPFDRIP</sequence>
<keyword evidence="2" id="KW-1185">Reference proteome</keyword>
<comment type="caution">
    <text evidence="1">The sequence shown here is derived from an EMBL/GenBank/DDBJ whole genome shotgun (WGS) entry which is preliminary data.</text>
</comment>
<dbReference type="Proteomes" id="UP000798662">
    <property type="component" value="Chromosome 2"/>
</dbReference>
<accession>A0ACC3BZA0</accession>
<proteinExistence type="predicted"/>
<evidence type="ECO:0000313" key="2">
    <source>
        <dbReference type="Proteomes" id="UP000798662"/>
    </source>
</evidence>
<reference evidence="1" key="1">
    <citation type="submission" date="2019-11" db="EMBL/GenBank/DDBJ databases">
        <title>Nori genome reveals adaptations in red seaweeds to the harsh intertidal environment.</title>
        <authorList>
            <person name="Wang D."/>
            <person name="Mao Y."/>
        </authorList>
    </citation>
    <scope>NUCLEOTIDE SEQUENCE</scope>
    <source>
        <tissue evidence="1">Gametophyte</tissue>
    </source>
</reference>
<gene>
    <name evidence="1" type="ORF">I4F81_005899</name>
</gene>
<name>A0ACC3BZA0_PYRYE</name>
<evidence type="ECO:0000313" key="1">
    <source>
        <dbReference type="EMBL" id="KAK1863341.1"/>
    </source>
</evidence>